<dbReference type="AlphaFoldDB" id="A0A934TNZ7"/>
<comment type="cofactor">
    <cofactor evidence="11">
        <name>Mg(2+)</name>
        <dbReference type="ChEBI" id="CHEBI:18420"/>
    </cofactor>
    <text evidence="11">Magnesium is required for nucleotidyltransferase activity.</text>
</comment>
<dbReference type="SUPFAM" id="SSF81301">
    <property type="entry name" value="Nucleotidyltransferase"/>
    <property type="match status" value="1"/>
</dbReference>
<comment type="caution">
    <text evidence="13">The sequence shown here is derived from an EMBL/GenBank/DDBJ whole genome shotgun (WGS) entry which is preliminary data.</text>
</comment>
<dbReference type="PANTHER" id="PTHR47545">
    <property type="entry name" value="MULTIFUNCTIONAL CCA PROTEIN"/>
    <property type="match status" value="1"/>
</dbReference>
<comment type="domain">
    <text evidence="11">Comprises two domains: an N-terminal domain containing the nucleotidyltransferase activity and a C-terminal HD domain associated with both phosphodiesterase and phosphatase activities.</text>
</comment>
<feature type="binding site" evidence="11">
    <location>
        <position position="140"/>
    </location>
    <ligand>
        <name>CTP</name>
        <dbReference type="ChEBI" id="CHEBI:37563"/>
    </ligand>
</feature>
<evidence type="ECO:0000256" key="4">
    <source>
        <dbReference type="ARBA" id="ARBA00022695"/>
    </source>
</evidence>
<gene>
    <name evidence="11" type="primary">cca</name>
    <name evidence="13" type="ORF">JJB11_02025</name>
</gene>
<dbReference type="InterPro" id="IPR006674">
    <property type="entry name" value="HD_domain"/>
</dbReference>
<evidence type="ECO:0000256" key="10">
    <source>
        <dbReference type="ARBA" id="ARBA00022884"/>
    </source>
</evidence>
<feature type="binding site" evidence="11">
    <location>
        <position position="11"/>
    </location>
    <ligand>
        <name>ATP</name>
        <dbReference type="ChEBI" id="CHEBI:30616"/>
    </ligand>
</feature>
<comment type="function">
    <text evidence="11">Catalyzes the addition and repair of the essential 3'-terminal CCA sequence in tRNAs without using a nucleic acid template. Adds these three nucleotides in the order of C, C, and A to the tRNA nucleotide-73, using CTP and ATP as substrates and producing inorganic pyrophosphate. tRNA 3'-terminal CCA addition is required both for tRNA processing and repair. Also involved in tRNA surveillance by mediating tandem CCA addition to generate a CCACCA at the 3' terminus of unstable tRNAs. While stable tRNAs receive only 3'-terminal CCA, unstable tRNAs are marked with CCACCA and rapidly degraded.</text>
</comment>
<dbReference type="EC" id="3.1.3.-" evidence="11"/>
<dbReference type="GO" id="GO:0042245">
    <property type="term" value="P:RNA repair"/>
    <property type="evidence" value="ECO:0007669"/>
    <property type="project" value="UniProtKB-KW"/>
</dbReference>
<keyword evidence="2 11" id="KW-0808">Transferase</keyword>
<keyword evidence="10 11" id="KW-0694">RNA-binding</keyword>
<dbReference type="RefSeq" id="WP_201166232.1">
    <property type="nucleotide sequence ID" value="NZ_JAEPWM010000001.1"/>
</dbReference>
<dbReference type="CDD" id="cd05398">
    <property type="entry name" value="NT_ClassII-CCAase"/>
    <property type="match status" value="1"/>
</dbReference>
<evidence type="ECO:0000313" key="13">
    <source>
        <dbReference type="EMBL" id="MBK6004856.1"/>
    </source>
</evidence>
<evidence type="ECO:0000313" key="14">
    <source>
        <dbReference type="Proteomes" id="UP000630528"/>
    </source>
</evidence>
<keyword evidence="3 11" id="KW-0819">tRNA processing</keyword>
<feature type="binding site" evidence="11">
    <location>
        <position position="23"/>
    </location>
    <ligand>
        <name>Mg(2+)</name>
        <dbReference type="ChEBI" id="CHEBI:18420"/>
    </ligand>
</feature>
<feature type="binding site" evidence="11">
    <location>
        <position position="140"/>
    </location>
    <ligand>
        <name>ATP</name>
        <dbReference type="ChEBI" id="CHEBI:30616"/>
    </ligand>
</feature>
<sequence length="413" mass="45986">MRSFRVGGAVRDALLGLPVNDTDWVVVGATPDAMIDAGYLPVGKDFPVFLHPETREEYALARTERKTGRGYHGFSFQAAPDVTLEQDLARRDLTINAIAQAEDGSLIDPYGGQQDLRRKLLRHVTDAFREDPVRILRVARFSARFHDFSLAPETLELMRAMVADGEADHLVPERVWQELARGLMEERPSRMFEVLRDCGALARILPEVDRLWGVPQRADYHPEVDTGVHNMMVLDMSARLDAPLAVRFACLTHDLGKGTTPADVLPRHIGHEQRSAKLLQGLCNRLRVPNDCRELADVVAREHGNIHRSGEFGAAAIVRLLERCDAFRKPQRFEQVLLACECDARGRLGLEEQAYPQRERLLAALTAARAVDTATLAAQARDQGLSGEAIGERIQHARVQVVHDLQTSRASAA</sequence>
<keyword evidence="6 11" id="KW-0547">Nucleotide-binding</keyword>
<dbReference type="HAMAP" id="MF_01262">
    <property type="entry name" value="CCA_bact_type2"/>
    <property type="match status" value="1"/>
</dbReference>
<comment type="similarity">
    <text evidence="11">Belongs to the tRNA nucleotidyltransferase/poly(A) polymerase family. Bacterial CCA-adding enzyme type 1 subfamily.</text>
</comment>
<dbReference type="Gene3D" id="3.30.460.10">
    <property type="entry name" value="Beta Polymerase, domain 2"/>
    <property type="match status" value="1"/>
</dbReference>
<evidence type="ECO:0000256" key="6">
    <source>
        <dbReference type="ARBA" id="ARBA00022741"/>
    </source>
</evidence>
<evidence type="ECO:0000256" key="7">
    <source>
        <dbReference type="ARBA" id="ARBA00022800"/>
    </source>
</evidence>
<dbReference type="PIRSF" id="PIRSF000813">
    <property type="entry name" value="CCA_bact"/>
    <property type="match status" value="1"/>
</dbReference>
<dbReference type="Pfam" id="PF01966">
    <property type="entry name" value="HD"/>
    <property type="match status" value="1"/>
</dbReference>
<dbReference type="HAMAP" id="MF_01261">
    <property type="entry name" value="CCA_bact_type1"/>
    <property type="match status" value="1"/>
</dbReference>
<evidence type="ECO:0000256" key="2">
    <source>
        <dbReference type="ARBA" id="ARBA00022679"/>
    </source>
</evidence>
<keyword evidence="4 11" id="KW-0548">Nucleotidyltransferase</keyword>
<dbReference type="SUPFAM" id="SSF81891">
    <property type="entry name" value="Poly A polymerase C-terminal region-like"/>
    <property type="match status" value="1"/>
</dbReference>
<evidence type="ECO:0000256" key="9">
    <source>
        <dbReference type="ARBA" id="ARBA00022842"/>
    </source>
</evidence>
<comment type="cofactor">
    <cofactor evidence="11">
        <name>Ni(2+)</name>
        <dbReference type="ChEBI" id="CHEBI:49786"/>
    </cofactor>
    <text evidence="11">Nickel for phosphatase activity.</text>
</comment>
<evidence type="ECO:0000259" key="12">
    <source>
        <dbReference type="PROSITE" id="PS51831"/>
    </source>
</evidence>
<comment type="catalytic activity">
    <reaction evidence="11">
        <text>a tRNA with a 3' CCA end + 2 CTP + ATP = a tRNA with a 3' CCACCA end + 3 diphosphate</text>
        <dbReference type="Rhea" id="RHEA:76235"/>
        <dbReference type="Rhea" id="RHEA-COMP:10468"/>
        <dbReference type="Rhea" id="RHEA-COMP:18655"/>
        <dbReference type="ChEBI" id="CHEBI:30616"/>
        <dbReference type="ChEBI" id="CHEBI:33019"/>
        <dbReference type="ChEBI" id="CHEBI:37563"/>
        <dbReference type="ChEBI" id="CHEBI:83071"/>
        <dbReference type="ChEBI" id="CHEBI:195187"/>
    </reaction>
</comment>
<protein>
    <recommendedName>
        <fullName evidence="11">Multifunctional CCA protein</fullName>
    </recommendedName>
    <domain>
        <recommendedName>
            <fullName evidence="11">CCA-adding enzyme</fullName>
            <ecNumber evidence="11">2.7.7.72</ecNumber>
        </recommendedName>
        <alternativeName>
            <fullName evidence="11">CCA tRNA nucleotidyltransferase</fullName>
        </alternativeName>
        <alternativeName>
            <fullName evidence="11">tRNA CCA-pyrophosphorylase</fullName>
        </alternativeName>
        <alternativeName>
            <fullName evidence="11">tRNA adenylyl-/cytidylyl-transferase</fullName>
        </alternativeName>
        <alternativeName>
            <fullName evidence="11">tRNA nucleotidyltransferase</fullName>
        </alternativeName>
        <alternativeName>
            <fullName evidence="11">tRNA-NT</fullName>
        </alternativeName>
    </domain>
    <domain>
        <recommendedName>
            <fullName evidence="11">2'-nucleotidase</fullName>
            <ecNumber evidence="11">3.1.3.-</ecNumber>
        </recommendedName>
    </domain>
    <domain>
        <recommendedName>
            <fullName evidence="11">2',3'-cyclic phosphodiesterase</fullName>
            <ecNumber evidence="11">3.1.4.-</ecNumber>
        </recommendedName>
    </domain>
    <domain>
        <recommendedName>
            <fullName evidence="11">Phosphatase</fullName>
        </recommendedName>
    </domain>
</protein>
<comment type="catalytic activity">
    <reaction evidence="11">
        <text>a tRNA precursor + 2 CTP + ATP = a tRNA with a 3' CCA end + 3 diphosphate</text>
        <dbReference type="Rhea" id="RHEA:14433"/>
        <dbReference type="Rhea" id="RHEA-COMP:10465"/>
        <dbReference type="Rhea" id="RHEA-COMP:10468"/>
        <dbReference type="ChEBI" id="CHEBI:30616"/>
        <dbReference type="ChEBI" id="CHEBI:33019"/>
        <dbReference type="ChEBI" id="CHEBI:37563"/>
        <dbReference type="ChEBI" id="CHEBI:74896"/>
        <dbReference type="ChEBI" id="CHEBI:83071"/>
        <dbReference type="EC" id="2.7.7.72"/>
    </reaction>
</comment>
<evidence type="ECO:0000256" key="8">
    <source>
        <dbReference type="ARBA" id="ARBA00022840"/>
    </source>
</evidence>
<dbReference type="Proteomes" id="UP000630528">
    <property type="component" value="Unassembled WGS sequence"/>
</dbReference>
<dbReference type="GO" id="GO:0000287">
    <property type="term" value="F:magnesium ion binding"/>
    <property type="evidence" value="ECO:0007669"/>
    <property type="project" value="UniProtKB-UniRule"/>
</dbReference>
<feature type="domain" description="HD" evidence="12">
    <location>
        <begin position="226"/>
        <end position="327"/>
    </location>
</feature>
<dbReference type="GO" id="GO:0004112">
    <property type="term" value="F:cyclic-nucleotide phosphodiesterase activity"/>
    <property type="evidence" value="ECO:0007669"/>
    <property type="project" value="UniProtKB-UniRule"/>
</dbReference>
<proteinExistence type="inferred from homology"/>
<dbReference type="EC" id="2.7.7.72" evidence="11"/>
<evidence type="ECO:0000256" key="5">
    <source>
        <dbReference type="ARBA" id="ARBA00022723"/>
    </source>
</evidence>
<feature type="binding site" evidence="11">
    <location>
        <position position="11"/>
    </location>
    <ligand>
        <name>CTP</name>
        <dbReference type="ChEBI" id="CHEBI:37563"/>
    </ligand>
</feature>
<feature type="binding site" evidence="11">
    <location>
        <position position="8"/>
    </location>
    <ligand>
        <name>CTP</name>
        <dbReference type="ChEBI" id="CHEBI:37563"/>
    </ligand>
</feature>
<comment type="subunit">
    <text evidence="11">Monomer. Can also form homodimers and oligomers.</text>
</comment>
<dbReference type="InterPro" id="IPR043519">
    <property type="entry name" value="NT_sf"/>
</dbReference>
<dbReference type="GO" id="GO:0000049">
    <property type="term" value="F:tRNA binding"/>
    <property type="evidence" value="ECO:0007669"/>
    <property type="project" value="UniProtKB-UniRule"/>
</dbReference>
<feature type="binding site" evidence="11">
    <location>
        <position position="91"/>
    </location>
    <ligand>
        <name>CTP</name>
        <dbReference type="ChEBI" id="CHEBI:37563"/>
    </ligand>
</feature>
<dbReference type="InterPro" id="IPR002646">
    <property type="entry name" value="PolA_pol_head_dom"/>
</dbReference>
<keyword evidence="8 11" id="KW-0067">ATP-binding</keyword>
<dbReference type="Gene3D" id="1.10.3090.10">
    <property type="entry name" value="cca-adding enzyme, domain 2"/>
    <property type="match status" value="1"/>
</dbReference>
<dbReference type="EC" id="3.1.4.-" evidence="11"/>
<organism evidence="13 14">
    <name type="scientific">Ramlibacter ginsenosidimutans</name>
    <dbReference type="NCBI Taxonomy" id="502333"/>
    <lineage>
        <taxon>Bacteria</taxon>
        <taxon>Pseudomonadati</taxon>
        <taxon>Pseudomonadota</taxon>
        <taxon>Betaproteobacteria</taxon>
        <taxon>Burkholderiales</taxon>
        <taxon>Comamonadaceae</taxon>
        <taxon>Ramlibacter</taxon>
    </lineage>
</organism>
<feature type="binding site" evidence="11">
    <location>
        <position position="8"/>
    </location>
    <ligand>
        <name>ATP</name>
        <dbReference type="ChEBI" id="CHEBI:30616"/>
    </ligand>
</feature>
<dbReference type="NCBIfam" id="NF008137">
    <property type="entry name" value="PRK10885.1"/>
    <property type="match status" value="1"/>
</dbReference>
<feature type="binding site" evidence="11">
    <location>
        <position position="21"/>
    </location>
    <ligand>
        <name>Mg(2+)</name>
        <dbReference type="ChEBI" id="CHEBI:18420"/>
    </ligand>
</feature>
<keyword evidence="7 11" id="KW-0692">RNA repair</keyword>
<dbReference type="Pfam" id="PF12627">
    <property type="entry name" value="PolyA_pol_RNAbd"/>
    <property type="match status" value="1"/>
</dbReference>
<evidence type="ECO:0000256" key="11">
    <source>
        <dbReference type="HAMAP-Rule" id="MF_01261"/>
    </source>
</evidence>
<dbReference type="PANTHER" id="PTHR47545:SF1">
    <property type="entry name" value="MULTIFUNCTIONAL CCA PROTEIN"/>
    <property type="match status" value="1"/>
</dbReference>
<dbReference type="GO" id="GO:0016791">
    <property type="term" value="F:phosphatase activity"/>
    <property type="evidence" value="ECO:0007669"/>
    <property type="project" value="UniProtKB-UniRule"/>
</dbReference>
<reference evidence="13" key="2">
    <citation type="submission" date="2021-01" db="EMBL/GenBank/DDBJ databases">
        <authorList>
            <person name="Kang M."/>
        </authorList>
    </citation>
    <scope>NUCLEOTIDE SEQUENCE</scope>
    <source>
        <strain evidence="13">KACC 17527</strain>
    </source>
</reference>
<dbReference type="CDD" id="cd00077">
    <property type="entry name" value="HDc"/>
    <property type="match status" value="1"/>
</dbReference>
<dbReference type="InterPro" id="IPR050124">
    <property type="entry name" value="tRNA_CCA-adding_enzyme"/>
</dbReference>
<dbReference type="GO" id="GO:0005524">
    <property type="term" value="F:ATP binding"/>
    <property type="evidence" value="ECO:0007669"/>
    <property type="project" value="UniProtKB-UniRule"/>
</dbReference>
<dbReference type="GO" id="GO:0004810">
    <property type="term" value="F:CCA tRNA nucleotidyltransferase activity"/>
    <property type="evidence" value="ECO:0007669"/>
    <property type="project" value="UniProtKB-UniRule"/>
</dbReference>
<keyword evidence="9 11" id="KW-0460">Magnesium</keyword>
<name>A0A934TNZ7_9BURK</name>
<dbReference type="EMBL" id="JAEPWM010000001">
    <property type="protein sequence ID" value="MBK6004856.1"/>
    <property type="molecule type" value="Genomic_DNA"/>
</dbReference>
<keyword evidence="5 11" id="KW-0479">Metal-binding</keyword>
<dbReference type="PROSITE" id="PS51831">
    <property type="entry name" value="HD"/>
    <property type="match status" value="1"/>
</dbReference>
<feature type="binding site" evidence="11">
    <location>
        <position position="91"/>
    </location>
    <ligand>
        <name>ATP</name>
        <dbReference type="ChEBI" id="CHEBI:30616"/>
    </ligand>
</feature>
<keyword evidence="14" id="KW-1185">Reference proteome</keyword>
<evidence type="ECO:0000256" key="1">
    <source>
        <dbReference type="ARBA" id="ARBA00022596"/>
    </source>
</evidence>
<evidence type="ECO:0000256" key="3">
    <source>
        <dbReference type="ARBA" id="ARBA00022694"/>
    </source>
</evidence>
<dbReference type="Pfam" id="PF01743">
    <property type="entry name" value="PolyA_pol"/>
    <property type="match status" value="1"/>
</dbReference>
<reference evidence="13" key="1">
    <citation type="journal article" date="2012" name="J. Microbiol. Biotechnol.">
        <title>Ramlibacter ginsenosidimutans sp. nov., with ginsenoside-converting activity.</title>
        <authorList>
            <person name="Wang L."/>
            <person name="An D.S."/>
            <person name="Kim S.G."/>
            <person name="Jin F.X."/>
            <person name="Kim S.C."/>
            <person name="Lee S.T."/>
            <person name="Im W.T."/>
        </authorList>
    </citation>
    <scope>NUCLEOTIDE SEQUENCE</scope>
    <source>
        <strain evidence="13">KACC 17527</strain>
    </source>
</reference>
<dbReference type="InterPro" id="IPR003607">
    <property type="entry name" value="HD/PDEase_dom"/>
</dbReference>
<accession>A0A934TNZ7</accession>
<feature type="binding site" evidence="11">
    <location>
        <position position="137"/>
    </location>
    <ligand>
        <name>ATP</name>
        <dbReference type="ChEBI" id="CHEBI:30616"/>
    </ligand>
</feature>
<keyword evidence="11 13" id="KW-0378">Hydrolase</keyword>
<dbReference type="InterPro" id="IPR032828">
    <property type="entry name" value="PolyA_RNA-bd"/>
</dbReference>
<dbReference type="GO" id="GO:0001680">
    <property type="term" value="P:tRNA 3'-terminal CCA addition"/>
    <property type="evidence" value="ECO:0007669"/>
    <property type="project" value="UniProtKB-UniRule"/>
</dbReference>
<dbReference type="InterPro" id="IPR012006">
    <property type="entry name" value="CCA_bact"/>
</dbReference>
<comment type="miscellaneous">
    <text evidence="11">A single active site specifically recognizes both ATP and CTP and is responsible for their addition.</text>
</comment>
<keyword evidence="11" id="KW-0511">Multifunctional enzyme</keyword>
<keyword evidence="1 11" id="KW-0533">Nickel</keyword>
<feature type="binding site" evidence="11">
    <location>
        <position position="137"/>
    </location>
    <ligand>
        <name>CTP</name>
        <dbReference type="ChEBI" id="CHEBI:37563"/>
    </ligand>
</feature>